<accession>A0A060SXK8</accession>
<name>A0A060SXK8_BLAAD</name>
<feature type="region of interest" description="Disordered" evidence="1">
    <location>
        <begin position="589"/>
        <end position="615"/>
    </location>
</feature>
<evidence type="ECO:0000313" key="2">
    <source>
        <dbReference type="EMBL" id="CDP33473.1"/>
    </source>
</evidence>
<dbReference type="EMBL" id="HG937691">
    <property type="protein sequence ID" value="CDP33473.1"/>
    <property type="molecule type" value="Genomic_DNA"/>
</dbReference>
<sequence>MPATSSVDQPRYTGPHKPSPQLEPYLKYLFPNVVDAQNNIFFRYREDQGFLSEVLMYLKYRLSNDMFLWDNDVTIVIEDGANATDVIDRMLTASWISIKGTSGLYNCYQRIITWKHHKYFSTQLSFLITMLVHPNYRRIIKHSERSSCQLSGPIVHEFGNDQVSLKASSNMVLYKRPEFSFIPEYRSQISTALGQEAIPTFVTEVATSQCPDGLLRDVSIWLGGSMLLVESVLAFTLWKKTLSVCFYQFDCRVENLLRLLDEYHMDDWKVRCLRIVIRYKCLRWLIDLQLISFLLEHNNECFYRVQRGSLTLEIEERFQKANRVISEYRDRLRELGDTRTYEICPERGLVVNLTHLIRHREQIRDEIRFYQYSLTSLAREAEADHEVTLVQAIVTVSGIIFEQSLRPVAIMGPVYRDHIVSEHIHLPLFLKYLVGFTHELMQLAAEELTGIVRYLRWRIMDLQAVSIQLKEIKWRWIEKPLHIARKNETTVNKLRRKLGYYLQGRINLEHLSWDGLWDIDNSLRALNTEKTNQLENLSIGTDRYMVEIFRYLASETIRNSQNTRHSLEWSVNLQYSLHNLFQQLHDTAEHDERDERAAAEQSGRYKRRVARYEAN</sequence>
<evidence type="ECO:0000256" key="1">
    <source>
        <dbReference type="SAM" id="MobiDB-lite"/>
    </source>
</evidence>
<dbReference type="AlphaFoldDB" id="A0A060SXK8"/>
<proteinExistence type="predicted"/>
<reference evidence="2" key="2">
    <citation type="submission" date="2014-06" db="EMBL/GenBank/DDBJ databases">
        <title>The complete genome of Blastobotrys (Arxula) adeninivorans LS3 - a yeast of biotechnological interest.</title>
        <authorList>
            <person name="Kunze G."/>
            <person name="Gaillardin C."/>
            <person name="Czernicka M."/>
            <person name="Durrens P."/>
            <person name="Martin T."/>
            <person name="Boer E."/>
            <person name="Gabaldon T."/>
            <person name="Cruz J."/>
            <person name="Talla E."/>
            <person name="Marck C."/>
            <person name="Goffeau A."/>
            <person name="Barbe V."/>
            <person name="Baret P."/>
            <person name="Baronian K."/>
            <person name="Beier S."/>
            <person name="Bleykasten C."/>
            <person name="Bode R."/>
            <person name="Casaregola S."/>
            <person name="Despons L."/>
            <person name="Fairhead C."/>
            <person name="Giersberg M."/>
            <person name="Gierski P."/>
            <person name="Hahnel U."/>
            <person name="Hartmann A."/>
            <person name="Jankowska D."/>
            <person name="Jubin C."/>
            <person name="Jung P."/>
            <person name="Lafontaine I."/>
            <person name="Leh-Louis V."/>
            <person name="Lemaire M."/>
            <person name="Marcet-Houben M."/>
            <person name="Mascher M."/>
            <person name="Morel G."/>
            <person name="Richard G.-F."/>
            <person name="Riechen J."/>
            <person name="Sacerdot C."/>
            <person name="Sarkar A."/>
            <person name="Savel G."/>
            <person name="Schacherer J."/>
            <person name="Sherman D."/>
            <person name="Straub M.-L."/>
            <person name="Stein N."/>
            <person name="Thierry A."/>
            <person name="Trautwein-Schult A."/>
            <person name="Westhof E."/>
            <person name="Worch S."/>
            <person name="Dujon B."/>
            <person name="Souciet J.-L."/>
            <person name="Wincker P."/>
            <person name="Scholz U."/>
            <person name="Neuveglise N."/>
        </authorList>
    </citation>
    <scope>NUCLEOTIDE SEQUENCE</scope>
    <source>
        <strain evidence="2">LS3</strain>
    </source>
</reference>
<reference evidence="2" key="1">
    <citation type="submission" date="2014-02" db="EMBL/GenBank/DDBJ databases">
        <authorList>
            <person name="Genoscope - CEA"/>
        </authorList>
    </citation>
    <scope>NUCLEOTIDE SEQUENCE</scope>
    <source>
        <strain evidence="2">LS3</strain>
    </source>
</reference>
<protein>
    <submittedName>
        <fullName evidence="2">ARAD1A10208p</fullName>
    </submittedName>
</protein>
<organism evidence="2">
    <name type="scientific">Blastobotrys adeninivorans</name>
    <name type="common">Yeast</name>
    <name type="synonym">Arxula adeninivorans</name>
    <dbReference type="NCBI Taxonomy" id="409370"/>
    <lineage>
        <taxon>Eukaryota</taxon>
        <taxon>Fungi</taxon>
        <taxon>Dikarya</taxon>
        <taxon>Ascomycota</taxon>
        <taxon>Saccharomycotina</taxon>
        <taxon>Dipodascomycetes</taxon>
        <taxon>Dipodascales</taxon>
        <taxon>Trichomonascaceae</taxon>
        <taxon>Blastobotrys</taxon>
    </lineage>
</organism>
<feature type="compositionally biased region" description="Basic and acidic residues" evidence="1">
    <location>
        <begin position="589"/>
        <end position="598"/>
    </location>
</feature>
<dbReference type="PhylomeDB" id="A0A060SXK8"/>
<gene>
    <name evidence="2" type="ORF">GNLVRS02_ARAD1A10208g</name>
</gene>